<dbReference type="PANTHER" id="PTHR34351">
    <property type="entry name" value="SLR1927 PROTEIN-RELATED"/>
    <property type="match status" value="1"/>
</dbReference>
<dbReference type="Pfam" id="PF01882">
    <property type="entry name" value="DUF58"/>
    <property type="match status" value="1"/>
</dbReference>
<reference evidence="4" key="1">
    <citation type="submission" date="2024-05" db="EMBL/GenBank/DDBJ databases">
        <title>The Natural Products Discovery Center: Release of the First 8490 Sequenced Strains for Exploring Actinobacteria Biosynthetic Diversity.</title>
        <authorList>
            <person name="Kalkreuter E."/>
            <person name="Kautsar S.A."/>
            <person name="Yang D."/>
            <person name="Bader C.D."/>
            <person name="Teijaro C.N."/>
            <person name="Fluegel L."/>
            <person name="Davis C.M."/>
            <person name="Simpson J.R."/>
            <person name="Lauterbach L."/>
            <person name="Steele A.D."/>
            <person name="Gui C."/>
            <person name="Meng S."/>
            <person name="Li G."/>
            <person name="Viehrig K."/>
            <person name="Ye F."/>
            <person name="Su P."/>
            <person name="Kiefer A.F."/>
            <person name="Nichols A."/>
            <person name="Cepeda A.J."/>
            <person name="Yan W."/>
            <person name="Fan B."/>
            <person name="Jiang Y."/>
            <person name="Adhikari A."/>
            <person name="Zheng C.-J."/>
            <person name="Schuster L."/>
            <person name="Cowan T.M."/>
            <person name="Smanski M.J."/>
            <person name="Chevrette M.G."/>
            <person name="de Carvalho L.P.S."/>
            <person name="Shen B."/>
        </authorList>
    </citation>
    <scope>NUCLEOTIDE SEQUENCE</scope>
    <source>
        <strain evidence="4">NPDC080035</strain>
    </source>
</reference>
<gene>
    <name evidence="4" type="ORF">AAME72_15530</name>
</gene>
<accession>A0AAU7GC11</accession>
<sequence length="444" mass="47906">MTAQTSPAQGPPARSGRRAAAPVRRGSEQARIAGAQLARSLHGLAERVAPAFRAVLARIAPVTRTVSTLGWIVLAASAVSLVLAFWFGWAEFAFLGVTLLAAFLIAIGFVIGRSTYAVGVELTPRRVVAGERAYGRLTVRNSGQRPVLPTRMELPVGEGVAEFTVPRLAPDVETEELFAVPTARRALILAGPAISVRGDQLGLLRRTTRWSDQVELFVHPRTVRLAATARGLVRDLEGQTTKVITDSDLAFHALRTYEAGDDIRNVHWRTSARTGQLMVRQYQETRRSQLLLALDGDGSRFASEDEFELAVSVLASIGCHVIREETQVSALWQGGALRVGTPTALLDDSCRIQPVAPAQSGLRGFLRQATLRMAAPSLAITVVGSQVPAAELRAAAALWGTDTETITVRVDESAESRVTRLGRTLLITLARLEELPALLKRAGR</sequence>
<evidence type="ECO:0000259" key="3">
    <source>
        <dbReference type="Pfam" id="PF01882"/>
    </source>
</evidence>
<evidence type="ECO:0000256" key="1">
    <source>
        <dbReference type="SAM" id="MobiDB-lite"/>
    </source>
</evidence>
<dbReference type="EMBL" id="CP157390">
    <property type="protein sequence ID" value="XBM47479.1"/>
    <property type="molecule type" value="Genomic_DNA"/>
</dbReference>
<keyword evidence="2" id="KW-0472">Membrane</keyword>
<dbReference type="RefSeq" id="WP_348787452.1">
    <property type="nucleotide sequence ID" value="NZ_CP157390.1"/>
</dbReference>
<feature type="compositionally biased region" description="Low complexity" evidence="1">
    <location>
        <begin position="7"/>
        <end position="24"/>
    </location>
</feature>
<feature type="domain" description="DUF58" evidence="3">
    <location>
        <begin position="254"/>
        <end position="426"/>
    </location>
</feature>
<keyword evidence="2" id="KW-0812">Transmembrane</keyword>
<dbReference type="PANTHER" id="PTHR34351:SF1">
    <property type="entry name" value="SLR1927 PROTEIN"/>
    <property type="match status" value="1"/>
</dbReference>
<feature type="transmembrane region" description="Helical" evidence="2">
    <location>
        <begin position="68"/>
        <end position="87"/>
    </location>
</feature>
<proteinExistence type="predicted"/>
<feature type="transmembrane region" description="Helical" evidence="2">
    <location>
        <begin position="93"/>
        <end position="112"/>
    </location>
</feature>
<dbReference type="AlphaFoldDB" id="A0AAU7GC11"/>
<dbReference type="InterPro" id="IPR002881">
    <property type="entry name" value="DUF58"/>
</dbReference>
<keyword evidence="2" id="KW-1133">Transmembrane helix</keyword>
<evidence type="ECO:0000256" key="2">
    <source>
        <dbReference type="SAM" id="Phobius"/>
    </source>
</evidence>
<protein>
    <submittedName>
        <fullName evidence="4">DUF58 domain-containing protein</fullName>
    </submittedName>
</protein>
<organism evidence="4">
    <name type="scientific">Leifsonia sp. NPDC080035</name>
    <dbReference type="NCBI Taxonomy" id="3143936"/>
    <lineage>
        <taxon>Bacteria</taxon>
        <taxon>Bacillati</taxon>
        <taxon>Actinomycetota</taxon>
        <taxon>Actinomycetes</taxon>
        <taxon>Micrococcales</taxon>
        <taxon>Microbacteriaceae</taxon>
        <taxon>Leifsonia</taxon>
    </lineage>
</organism>
<feature type="region of interest" description="Disordered" evidence="1">
    <location>
        <begin position="1"/>
        <end position="26"/>
    </location>
</feature>
<name>A0AAU7GC11_9MICO</name>
<evidence type="ECO:0000313" key="4">
    <source>
        <dbReference type="EMBL" id="XBM47479.1"/>
    </source>
</evidence>